<protein>
    <submittedName>
        <fullName evidence="2">Uncharacterized protein</fullName>
    </submittedName>
</protein>
<feature type="compositionally biased region" description="Basic and acidic residues" evidence="1">
    <location>
        <begin position="151"/>
        <end position="164"/>
    </location>
</feature>
<evidence type="ECO:0000313" key="2">
    <source>
        <dbReference type="EMBL" id="KAF4117965.1"/>
    </source>
</evidence>
<evidence type="ECO:0000256" key="1">
    <source>
        <dbReference type="SAM" id="MobiDB-lite"/>
    </source>
</evidence>
<gene>
    <name evidence="2" type="ORF">G5714_000016</name>
</gene>
<feature type="compositionally biased region" description="Basic and acidic residues" evidence="1">
    <location>
        <begin position="171"/>
        <end position="182"/>
    </location>
</feature>
<dbReference type="Proteomes" id="UP000579812">
    <property type="component" value="Unassembled WGS sequence"/>
</dbReference>
<sequence length="182" mass="19922">MESDITRGFPRCHGWGKVSSVRKGKRATDVQSKPAPPPQKEGAHDEQINVGLPSFQSEGFGSREDMRAHCAPGTDERGTSSPLVRIGGLSLRSERESLHGNGGEMRLEVDPWRLRWEELEEGPLWQENGLASGLDLRKKMDAGQGALEVTGVRDGKEELKRGEGEGLQGRGGKEFFAEATSR</sequence>
<accession>A0A7J6DG35</accession>
<reference evidence="2 3" key="1">
    <citation type="submission" date="2020-04" db="EMBL/GenBank/DDBJ databases">
        <title>Chromosome-level genome assembly of a cyprinid fish Onychostoma macrolepis by integration of Nanopore Sequencing, Bionano and Hi-C technology.</title>
        <authorList>
            <person name="Wang D."/>
        </authorList>
    </citation>
    <scope>NUCLEOTIDE SEQUENCE [LARGE SCALE GENOMIC DNA]</scope>
    <source>
        <strain evidence="2">SWU-2019</strain>
        <tissue evidence="2">Muscle</tissue>
    </source>
</reference>
<dbReference type="AlphaFoldDB" id="A0A7J6DG35"/>
<comment type="caution">
    <text evidence="2">The sequence shown here is derived from an EMBL/GenBank/DDBJ whole genome shotgun (WGS) entry which is preliminary data.</text>
</comment>
<dbReference type="EMBL" id="JAAMOB010000001">
    <property type="protein sequence ID" value="KAF4117965.1"/>
    <property type="molecule type" value="Genomic_DNA"/>
</dbReference>
<keyword evidence="3" id="KW-1185">Reference proteome</keyword>
<proteinExistence type="predicted"/>
<organism evidence="2 3">
    <name type="scientific">Onychostoma macrolepis</name>
    <dbReference type="NCBI Taxonomy" id="369639"/>
    <lineage>
        <taxon>Eukaryota</taxon>
        <taxon>Metazoa</taxon>
        <taxon>Chordata</taxon>
        <taxon>Craniata</taxon>
        <taxon>Vertebrata</taxon>
        <taxon>Euteleostomi</taxon>
        <taxon>Actinopterygii</taxon>
        <taxon>Neopterygii</taxon>
        <taxon>Teleostei</taxon>
        <taxon>Ostariophysi</taxon>
        <taxon>Cypriniformes</taxon>
        <taxon>Cyprinidae</taxon>
        <taxon>Acrossocheilinae</taxon>
        <taxon>Onychostoma</taxon>
    </lineage>
</organism>
<feature type="region of interest" description="Disordered" evidence="1">
    <location>
        <begin position="147"/>
        <end position="182"/>
    </location>
</feature>
<feature type="region of interest" description="Disordered" evidence="1">
    <location>
        <begin position="1"/>
        <end position="60"/>
    </location>
</feature>
<evidence type="ECO:0000313" key="3">
    <source>
        <dbReference type="Proteomes" id="UP000579812"/>
    </source>
</evidence>
<name>A0A7J6DG35_9TELE</name>